<dbReference type="Pfam" id="PF01339">
    <property type="entry name" value="CheB_methylest"/>
    <property type="match status" value="1"/>
</dbReference>
<evidence type="ECO:0000256" key="1">
    <source>
        <dbReference type="ARBA" id="ARBA00022490"/>
    </source>
</evidence>
<proteinExistence type="inferred from homology"/>
<comment type="function">
    <text evidence="6">Involved in chemotaxis. Part of a chemotaxis signal transduction system that modulates chemotaxis in response to various stimuli. Catalyzes the demethylation of specific methylglutamate residues introduced into the chemoreceptors (methyl-accepting chemotaxis proteins or MCP) by CheR. Also mediates the irreversible deamidation of specific glutamine residues to glutamic acid.</text>
</comment>
<dbReference type="SUPFAM" id="SSF52172">
    <property type="entry name" value="CheY-like"/>
    <property type="match status" value="1"/>
</dbReference>
<dbReference type="EC" id="3.1.1.61" evidence="6"/>
<dbReference type="SUPFAM" id="SSF52738">
    <property type="entry name" value="Methylesterase CheB, C-terminal domain"/>
    <property type="match status" value="1"/>
</dbReference>
<evidence type="ECO:0000256" key="2">
    <source>
        <dbReference type="ARBA" id="ARBA00022500"/>
    </source>
</evidence>
<comment type="similarity">
    <text evidence="6">Belongs to the CheB family.</text>
</comment>
<dbReference type="PANTHER" id="PTHR42872">
    <property type="entry name" value="PROTEIN-GLUTAMATE METHYLESTERASE/PROTEIN-GLUTAMINE GLUTAMINASE"/>
    <property type="match status" value="1"/>
</dbReference>
<name>A0A9X4JVX5_9FIRM</name>
<organism evidence="11 12">
    <name type="scientific">Pelotomaculum isophthalicicum JI</name>
    <dbReference type="NCBI Taxonomy" id="947010"/>
    <lineage>
        <taxon>Bacteria</taxon>
        <taxon>Bacillati</taxon>
        <taxon>Bacillota</taxon>
        <taxon>Clostridia</taxon>
        <taxon>Eubacteriales</taxon>
        <taxon>Desulfotomaculaceae</taxon>
        <taxon>Pelotomaculum</taxon>
    </lineage>
</organism>
<dbReference type="InterPro" id="IPR000673">
    <property type="entry name" value="Sig_transdc_resp-reg_Me-estase"/>
</dbReference>
<comment type="domain">
    <text evidence="6">Contains a C-terminal catalytic domain, and an N-terminal region which modulates catalytic activity.</text>
</comment>
<feature type="active site" evidence="6 7">
    <location>
        <position position="194"/>
    </location>
</feature>
<keyword evidence="6 8" id="KW-0597">Phosphoprotein</keyword>
<evidence type="ECO:0000256" key="6">
    <source>
        <dbReference type="HAMAP-Rule" id="MF_00099"/>
    </source>
</evidence>
<dbReference type="GO" id="GO:0006935">
    <property type="term" value="P:chemotaxis"/>
    <property type="evidence" value="ECO:0007669"/>
    <property type="project" value="UniProtKB-UniRule"/>
</dbReference>
<evidence type="ECO:0000256" key="7">
    <source>
        <dbReference type="PROSITE-ProRule" id="PRU00050"/>
    </source>
</evidence>
<feature type="modified residue" description="4-aspartylphosphate" evidence="6 8">
    <location>
        <position position="56"/>
    </location>
</feature>
<dbReference type="PROSITE" id="PS50110">
    <property type="entry name" value="RESPONSE_REGULATORY"/>
    <property type="match status" value="1"/>
</dbReference>
<dbReference type="PANTHER" id="PTHR42872:SF6">
    <property type="entry name" value="PROTEIN-GLUTAMATE METHYLESTERASE_PROTEIN-GLUTAMINE GLUTAMINASE"/>
    <property type="match status" value="1"/>
</dbReference>
<evidence type="ECO:0000259" key="10">
    <source>
        <dbReference type="PROSITE" id="PS50122"/>
    </source>
</evidence>
<dbReference type="EMBL" id="JAKOAV010000024">
    <property type="protein sequence ID" value="MDF9409131.1"/>
    <property type="molecule type" value="Genomic_DNA"/>
</dbReference>
<dbReference type="AlphaFoldDB" id="A0A9X4JVX5"/>
<dbReference type="GO" id="GO:0050568">
    <property type="term" value="F:protein-glutamine glutaminase activity"/>
    <property type="evidence" value="ECO:0007669"/>
    <property type="project" value="UniProtKB-UniRule"/>
</dbReference>
<evidence type="ECO:0000259" key="9">
    <source>
        <dbReference type="PROSITE" id="PS50110"/>
    </source>
</evidence>
<dbReference type="InterPro" id="IPR011006">
    <property type="entry name" value="CheY-like_superfamily"/>
</dbReference>
<dbReference type="InterPro" id="IPR008248">
    <property type="entry name" value="CheB-like"/>
</dbReference>
<reference evidence="11" key="1">
    <citation type="submission" date="2022-02" db="EMBL/GenBank/DDBJ databases">
        <authorList>
            <person name="Leng L."/>
        </authorList>
    </citation>
    <scope>NUCLEOTIDE SEQUENCE</scope>
    <source>
        <strain evidence="11">JI</strain>
    </source>
</reference>
<evidence type="ECO:0000256" key="3">
    <source>
        <dbReference type="ARBA" id="ARBA00022801"/>
    </source>
</evidence>
<evidence type="ECO:0000256" key="8">
    <source>
        <dbReference type="PROSITE-ProRule" id="PRU00169"/>
    </source>
</evidence>
<comment type="subcellular location">
    <subcellularLocation>
        <location evidence="6">Cytoplasm</location>
    </subcellularLocation>
</comment>
<dbReference type="Gene3D" id="3.40.50.2300">
    <property type="match status" value="1"/>
</dbReference>
<comment type="catalytic activity">
    <reaction evidence="5 6">
        <text>[protein]-L-glutamate 5-O-methyl ester + H2O = L-glutamyl-[protein] + methanol + H(+)</text>
        <dbReference type="Rhea" id="RHEA:23236"/>
        <dbReference type="Rhea" id="RHEA-COMP:10208"/>
        <dbReference type="Rhea" id="RHEA-COMP:10311"/>
        <dbReference type="ChEBI" id="CHEBI:15377"/>
        <dbReference type="ChEBI" id="CHEBI:15378"/>
        <dbReference type="ChEBI" id="CHEBI:17790"/>
        <dbReference type="ChEBI" id="CHEBI:29973"/>
        <dbReference type="ChEBI" id="CHEBI:82795"/>
        <dbReference type="EC" id="3.1.1.61"/>
    </reaction>
</comment>
<dbReference type="Gene3D" id="3.40.50.180">
    <property type="entry name" value="Methylesterase CheB, C-terminal domain"/>
    <property type="match status" value="1"/>
</dbReference>
<dbReference type="InterPro" id="IPR001789">
    <property type="entry name" value="Sig_transdc_resp-reg_receiver"/>
</dbReference>
<dbReference type="Pfam" id="PF00072">
    <property type="entry name" value="Response_reg"/>
    <property type="match status" value="1"/>
</dbReference>
<keyword evidence="12" id="KW-1185">Reference proteome</keyword>
<gene>
    <name evidence="6" type="primary">cheB</name>
    <name evidence="11" type="ORF">L7E55_12315</name>
</gene>
<accession>A0A9X4JVX5</accession>
<feature type="active site" evidence="6 7">
    <location>
        <position position="221"/>
    </location>
</feature>
<dbReference type="EC" id="3.5.1.44" evidence="6"/>
<comment type="PTM">
    <text evidence="6">Phosphorylated by CheA. Phosphorylation of the N-terminal regulatory domain activates the methylesterase activity.</text>
</comment>
<comment type="catalytic activity">
    <reaction evidence="6">
        <text>L-glutaminyl-[protein] + H2O = L-glutamyl-[protein] + NH4(+)</text>
        <dbReference type="Rhea" id="RHEA:16441"/>
        <dbReference type="Rhea" id="RHEA-COMP:10207"/>
        <dbReference type="Rhea" id="RHEA-COMP:10208"/>
        <dbReference type="ChEBI" id="CHEBI:15377"/>
        <dbReference type="ChEBI" id="CHEBI:28938"/>
        <dbReference type="ChEBI" id="CHEBI:29973"/>
        <dbReference type="ChEBI" id="CHEBI:30011"/>
        <dbReference type="EC" id="3.5.1.44"/>
    </reaction>
</comment>
<evidence type="ECO:0000256" key="5">
    <source>
        <dbReference type="ARBA" id="ARBA00048267"/>
    </source>
</evidence>
<dbReference type="GO" id="GO:0000156">
    <property type="term" value="F:phosphorelay response regulator activity"/>
    <property type="evidence" value="ECO:0007669"/>
    <property type="project" value="InterPro"/>
</dbReference>
<keyword evidence="2 6" id="KW-0145">Chemotaxis</keyword>
<dbReference type="NCBIfam" id="NF001965">
    <property type="entry name" value="PRK00742.1"/>
    <property type="match status" value="1"/>
</dbReference>
<dbReference type="InterPro" id="IPR035909">
    <property type="entry name" value="CheB_C"/>
</dbReference>
<sequence length="375" mass="39319">MPPAKVLVVDDSALMRQLISKMLGNYKDIQVIGTAVNGQDALDKVKVLKPDVVTLDVEMPVLDGLAALRRIMRECPLPVIMCSTLTALGTRATIESLAAGALDFITKPTGPSRLNPMVEELAGKIRVAAAVPLSRFARRPFSVMHTSKPVGAGGTTMASGRQAGGAVPAAERRTAVSSVARFTGRTRVVVIGCSTGGPAALQQVVPALPRDFPVPVVIVQHIPVGFSKPLAEHLDRKSHLEVRHAEDGDLIRTGRVLVAPAGFDLTFRDRGGSVSVILDRGSAPVPPGGFRPSVDGVMTSAARVFGDSAIGVLMTGMGRDGAMGMKEIKNCKGRTIAEAESSCVVYGMPRAAVDAGAADRVTPLPQIAQEIINML</sequence>
<dbReference type="Proteomes" id="UP001154312">
    <property type="component" value="Unassembled WGS sequence"/>
</dbReference>
<feature type="domain" description="CheB-type methylesterase" evidence="10">
    <location>
        <begin position="181"/>
        <end position="375"/>
    </location>
</feature>
<comment type="caution">
    <text evidence="11">The sequence shown here is derived from an EMBL/GenBank/DDBJ whole genome shotgun (WGS) entry which is preliminary data.</text>
</comment>
<evidence type="ECO:0000313" key="12">
    <source>
        <dbReference type="Proteomes" id="UP001154312"/>
    </source>
</evidence>
<dbReference type="SMART" id="SM00448">
    <property type="entry name" value="REC"/>
    <property type="match status" value="1"/>
</dbReference>
<keyword evidence="1 6" id="KW-0963">Cytoplasm</keyword>
<feature type="domain" description="Response regulatory" evidence="9">
    <location>
        <begin position="5"/>
        <end position="122"/>
    </location>
</feature>
<dbReference type="CDD" id="cd16432">
    <property type="entry name" value="CheB_Rec"/>
    <property type="match status" value="1"/>
</dbReference>
<evidence type="ECO:0000256" key="4">
    <source>
        <dbReference type="ARBA" id="ARBA00024867"/>
    </source>
</evidence>
<comment type="function">
    <text evidence="4">May play the central regulatory role in sporulation. It may be an element of the effector pathway responsible for the activation of sporulation genes in response to nutritional stress. Spo0A may act in concert with spo0H (a sigma factor) to control the expression of some genes that are critical to the sporulation process.</text>
</comment>
<feature type="active site" evidence="6 7">
    <location>
        <position position="320"/>
    </location>
</feature>
<dbReference type="GO" id="GO:0008984">
    <property type="term" value="F:protein-glutamate methylesterase activity"/>
    <property type="evidence" value="ECO:0007669"/>
    <property type="project" value="UniProtKB-UniRule"/>
</dbReference>
<dbReference type="PIRSF" id="PIRSF000876">
    <property type="entry name" value="RR_chemtxs_CheB"/>
    <property type="match status" value="1"/>
</dbReference>
<dbReference type="RefSeq" id="WP_277444575.1">
    <property type="nucleotide sequence ID" value="NZ_JAKOAV010000024.1"/>
</dbReference>
<protein>
    <recommendedName>
        <fullName evidence="6">Protein-glutamate methylesterase/protein-glutamine glutaminase</fullName>
        <ecNumber evidence="6">3.1.1.61</ecNumber>
        <ecNumber evidence="6">3.5.1.44</ecNumber>
    </recommendedName>
</protein>
<evidence type="ECO:0000313" key="11">
    <source>
        <dbReference type="EMBL" id="MDF9409131.1"/>
    </source>
</evidence>
<dbReference type="CDD" id="cd17541">
    <property type="entry name" value="REC_CheB-like"/>
    <property type="match status" value="1"/>
</dbReference>
<dbReference type="HAMAP" id="MF_00099">
    <property type="entry name" value="CheB_chemtxs"/>
    <property type="match status" value="1"/>
</dbReference>
<dbReference type="PROSITE" id="PS50122">
    <property type="entry name" value="CHEB"/>
    <property type="match status" value="1"/>
</dbReference>
<dbReference type="GO" id="GO:0005737">
    <property type="term" value="C:cytoplasm"/>
    <property type="evidence" value="ECO:0007669"/>
    <property type="project" value="UniProtKB-SubCell"/>
</dbReference>
<keyword evidence="3 6" id="KW-0378">Hydrolase</keyword>